<dbReference type="PANTHER" id="PTHR27005:SF162">
    <property type="entry name" value="OS11G0691500 PROTEIN"/>
    <property type="match status" value="1"/>
</dbReference>
<reference evidence="3" key="1">
    <citation type="submission" date="2020-10" db="EMBL/GenBank/DDBJ databases">
        <authorList>
            <person name="Han B."/>
            <person name="Lu T."/>
            <person name="Zhao Q."/>
            <person name="Huang X."/>
            <person name="Zhao Y."/>
        </authorList>
    </citation>
    <scope>NUCLEOTIDE SEQUENCE</scope>
</reference>
<dbReference type="InterPro" id="IPR011009">
    <property type="entry name" value="Kinase-like_dom_sf"/>
</dbReference>
<evidence type="ECO:0000313" key="4">
    <source>
        <dbReference type="Proteomes" id="UP000604825"/>
    </source>
</evidence>
<dbReference type="Proteomes" id="UP000604825">
    <property type="component" value="Unassembled WGS sequence"/>
</dbReference>
<organism evidence="3 4">
    <name type="scientific">Miscanthus lutarioriparius</name>
    <dbReference type="NCBI Taxonomy" id="422564"/>
    <lineage>
        <taxon>Eukaryota</taxon>
        <taxon>Viridiplantae</taxon>
        <taxon>Streptophyta</taxon>
        <taxon>Embryophyta</taxon>
        <taxon>Tracheophyta</taxon>
        <taxon>Spermatophyta</taxon>
        <taxon>Magnoliopsida</taxon>
        <taxon>Liliopsida</taxon>
        <taxon>Poales</taxon>
        <taxon>Poaceae</taxon>
        <taxon>PACMAD clade</taxon>
        <taxon>Panicoideae</taxon>
        <taxon>Andropogonodae</taxon>
        <taxon>Andropogoneae</taxon>
        <taxon>Saccharinae</taxon>
        <taxon>Miscanthus</taxon>
    </lineage>
</organism>
<dbReference type="GO" id="GO:0004674">
    <property type="term" value="F:protein serine/threonine kinase activity"/>
    <property type="evidence" value="ECO:0007669"/>
    <property type="project" value="TreeGrafter"/>
</dbReference>
<dbReference type="Gene3D" id="1.10.510.10">
    <property type="entry name" value="Transferase(Phosphotransferase) domain 1"/>
    <property type="match status" value="1"/>
</dbReference>
<dbReference type="EMBL" id="CAJGYO010000003">
    <property type="protein sequence ID" value="CAD6218834.1"/>
    <property type="molecule type" value="Genomic_DNA"/>
</dbReference>
<evidence type="ECO:0000313" key="3">
    <source>
        <dbReference type="EMBL" id="CAD6218834.1"/>
    </source>
</evidence>
<dbReference type="OrthoDB" id="1936432at2759"/>
<gene>
    <name evidence="3" type="ORF">NCGR_LOCUS12670</name>
</gene>
<dbReference type="GO" id="GO:0005524">
    <property type="term" value="F:ATP binding"/>
    <property type="evidence" value="ECO:0007669"/>
    <property type="project" value="UniProtKB-KW"/>
</dbReference>
<keyword evidence="1" id="KW-0547">Nucleotide-binding</keyword>
<evidence type="ECO:0000256" key="2">
    <source>
        <dbReference type="ARBA" id="ARBA00022840"/>
    </source>
</evidence>
<dbReference type="AlphaFoldDB" id="A0A811N6K7"/>
<dbReference type="SUPFAM" id="SSF56112">
    <property type="entry name" value="Protein kinase-like (PK-like)"/>
    <property type="match status" value="1"/>
</dbReference>
<accession>A0A811N6K7</accession>
<keyword evidence="4" id="KW-1185">Reference proteome</keyword>
<proteinExistence type="predicted"/>
<comment type="caution">
    <text evidence="3">The sequence shown here is derived from an EMBL/GenBank/DDBJ whole genome shotgun (WGS) entry which is preliminary data.</text>
</comment>
<name>A0A811N6K7_9POAL</name>
<keyword evidence="2" id="KW-0067">ATP-binding</keyword>
<evidence type="ECO:0000256" key="1">
    <source>
        <dbReference type="ARBA" id="ARBA00022741"/>
    </source>
</evidence>
<dbReference type="InterPro" id="IPR045274">
    <property type="entry name" value="WAK-like"/>
</dbReference>
<dbReference type="PANTHER" id="PTHR27005">
    <property type="entry name" value="WALL-ASSOCIATED RECEPTOR KINASE-LIKE 21"/>
    <property type="match status" value="1"/>
</dbReference>
<sequence>MSYVDPVYMKTGRSTENSEVYSFGVVLLELITRKMAKYDGNRSMPMDFVTSCKDEEGNVRRAMYTTRTSWI</sequence>
<dbReference type="GO" id="GO:0005886">
    <property type="term" value="C:plasma membrane"/>
    <property type="evidence" value="ECO:0007669"/>
    <property type="project" value="TreeGrafter"/>
</dbReference>
<dbReference type="GO" id="GO:0007166">
    <property type="term" value="P:cell surface receptor signaling pathway"/>
    <property type="evidence" value="ECO:0007669"/>
    <property type="project" value="InterPro"/>
</dbReference>
<protein>
    <recommendedName>
        <fullName evidence="5">Protein kinase domain-containing protein</fullName>
    </recommendedName>
</protein>
<evidence type="ECO:0008006" key="5">
    <source>
        <dbReference type="Google" id="ProtNLM"/>
    </source>
</evidence>